<dbReference type="GO" id="GO:0000150">
    <property type="term" value="F:DNA strand exchange activity"/>
    <property type="evidence" value="ECO:0007669"/>
    <property type="project" value="InterPro"/>
</dbReference>
<evidence type="ECO:0000313" key="4">
    <source>
        <dbReference type="EMBL" id="MDP0398750.1"/>
    </source>
</evidence>
<comment type="caution">
    <text evidence="4">The sequence shown here is derived from an EMBL/GenBank/DDBJ whole genome shotgun (WGS) entry which is preliminary data.</text>
</comment>
<dbReference type="InterPro" id="IPR050639">
    <property type="entry name" value="SSR_resolvase"/>
</dbReference>
<dbReference type="CDD" id="cd03768">
    <property type="entry name" value="SR_ResInv"/>
    <property type="match status" value="1"/>
</dbReference>
<dbReference type="PROSITE" id="PS51736">
    <property type="entry name" value="RECOMBINASES_3"/>
    <property type="match status" value="1"/>
</dbReference>
<dbReference type="PANTHER" id="PTHR30461">
    <property type="entry name" value="DNA-INVERTASE FROM LAMBDOID PROPHAGE"/>
    <property type="match status" value="1"/>
</dbReference>
<protein>
    <submittedName>
        <fullName evidence="4">Recombinase family protein</fullName>
    </submittedName>
</protein>
<sequence length="240" mass="26018">MTASIIPIRSADATLHDVYRGLGFRDDENVAFCTKMLPFGRFEAVPVSRAGLDAQEAAIRAEAQRRGWELRMFADEGKSGKHINPALSEALEMLATGQADGLVVAKMDRLARSVIHAAEISAQSRRFGWALVALDMNLDTSTPAGKAMMQMLAVFAEFERDLISERTRAALAAKKAQGVRIGAPERMSRDAKTKIIELRADGLSFAKIAATLEADGVLSPSGAMSWQPSTVRRALARMEA</sequence>
<keyword evidence="1" id="KW-0238">DNA-binding</keyword>
<evidence type="ECO:0000259" key="3">
    <source>
        <dbReference type="PROSITE" id="PS51736"/>
    </source>
</evidence>
<dbReference type="PANTHER" id="PTHR30461:SF2">
    <property type="entry name" value="SERINE RECOMBINASE PINE-RELATED"/>
    <property type="match status" value="1"/>
</dbReference>
<dbReference type="Pfam" id="PF00239">
    <property type="entry name" value="Resolvase"/>
    <property type="match status" value="1"/>
</dbReference>
<reference evidence="4" key="1">
    <citation type="submission" date="2023-08" db="EMBL/GenBank/DDBJ databases">
        <title>The draft genome of Tsukamurella strandjordii strain 050030.</title>
        <authorList>
            <person name="Zhao F."/>
            <person name="Feng Y."/>
            <person name="Zong Z."/>
        </authorList>
    </citation>
    <scope>NUCLEOTIDE SEQUENCE</scope>
    <source>
        <strain evidence="4">050030</strain>
    </source>
</reference>
<dbReference type="EMBL" id="JAUTIX010000004">
    <property type="protein sequence ID" value="MDP0398750.1"/>
    <property type="molecule type" value="Genomic_DNA"/>
</dbReference>
<gene>
    <name evidence="4" type="ORF">Q7X28_12510</name>
</gene>
<proteinExistence type="predicted"/>
<evidence type="ECO:0000256" key="1">
    <source>
        <dbReference type="ARBA" id="ARBA00023125"/>
    </source>
</evidence>
<dbReference type="Gene3D" id="3.40.50.1390">
    <property type="entry name" value="Resolvase, N-terminal catalytic domain"/>
    <property type="match status" value="1"/>
</dbReference>
<dbReference type="GO" id="GO:0003677">
    <property type="term" value="F:DNA binding"/>
    <property type="evidence" value="ECO:0007669"/>
    <property type="project" value="UniProtKB-KW"/>
</dbReference>
<dbReference type="InterPro" id="IPR036162">
    <property type="entry name" value="Resolvase-like_N_sf"/>
</dbReference>
<dbReference type="RefSeq" id="WP_305111542.1">
    <property type="nucleotide sequence ID" value="NZ_JAUTIX010000004.1"/>
</dbReference>
<evidence type="ECO:0000313" key="5">
    <source>
        <dbReference type="Proteomes" id="UP001178281"/>
    </source>
</evidence>
<feature type="domain" description="Resolvase/invertase-type recombinase catalytic" evidence="3">
    <location>
        <begin position="37"/>
        <end position="178"/>
    </location>
</feature>
<accession>A0AA90S8E2</accession>
<dbReference type="Pfam" id="PF07508">
    <property type="entry name" value="Recombinase"/>
    <property type="match status" value="1"/>
</dbReference>
<organism evidence="4 5">
    <name type="scientific">Tsukamurella strandjordii</name>
    <dbReference type="NCBI Taxonomy" id="147577"/>
    <lineage>
        <taxon>Bacteria</taxon>
        <taxon>Bacillati</taxon>
        <taxon>Actinomycetota</taxon>
        <taxon>Actinomycetes</taxon>
        <taxon>Mycobacteriales</taxon>
        <taxon>Tsukamurellaceae</taxon>
        <taxon>Tsukamurella</taxon>
    </lineage>
</organism>
<dbReference type="SUPFAM" id="SSF53041">
    <property type="entry name" value="Resolvase-like"/>
    <property type="match status" value="1"/>
</dbReference>
<name>A0AA90S8E2_9ACTN</name>
<dbReference type="InterPro" id="IPR011109">
    <property type="entry name" value="DNA_bind_recombinase_dom"/>
</dbReference>
<dbReference type="Proteomes" id="UP001178281">
    <property type="component" value="Unassembled WGS sequence"/>
</dbReference>
<evidence type="ECO:0000256" key="2">
    <source>
        <dbReference type="ARBA" id="ARBA00023172"/>
    </source>
</evidence>
<dbReference type="SMART" id="SM00857">
    <property type="entry name" value="Resolvase"/>
    <property type="match status" value="1"/>
</dbReference>
<dbReference type="AlphaFoldDB" id="A0AA90S8E2"/>
<keyword evidence="5" id="KW-1185">Reference proteome</keyword>
<keyword evidence="2" id="KW-0233">DNA recombination</keyword>
<dbReference type="InterPro" id="IPR006119">
    <property type="entry name" value="Resolv_N"/>
</dbReference>